<accession>A0A4R6UD72</accession>
<comment type="similarity">
    <text evidence="1">Belongs to the sulfatase family.</text>
</comment>
<feature type="transmembrane region" description="Helical" evidence="2">
    <location>
        <begin position="134"/>
        <end position="153"/>
    </location>
</feature>
<dbReference type="InterPro" id="IPR017850">
    <property type="entry name" value="Alkaline_phosphatase_core_sf"/>
</dbReference>
<dbReference type="PANTHER" id="PTHR42693">
    <property type="entry name" value="ARYLSULFATASE FAMILY MEMBER"/>
    <property type="match status" value="1"/>
</dbReference>
<dbReference type="InterPro" id="IPR000917">
    <property type="entry name" value="Sulfatase_N"/>
</dbReference>
<dbReference type="Proteomes" id="UP000295375">
    <property type="component" value="Unassembled WGS sequence"/>
</dbReference>
<dbReference type="PANTHER" id="PTHR42693:SF33">
    <property type="entry name" value="ARYLSULFATASE"/>
    <property type="match status" value="1"/>
</dbReference>
<protein>
    <submittedName>
        <fullName evidence="4">Arylsulfatase A-like enzyme</fullName>
    </submittedName>
</protein>
<comment type="caution">
    <text evidence="4">The sequence shown here is derived from an EMBL/GenBank/DDBJ whole genome shotgun (WGS) entry which is preliminary data.</text>
</comment>
<gene>
    <name evidence="4" type="ORF">EV696_12354</name>
</gene>
<dbReference type="EMBL" id="SNYM01000023">
    <property type="protein sequence ID" value="TDQ44650.1"/>
    <property type="molecule type" value="Genomic_DNA"/>
</dbReference>
<feature type="transmembrane region" description="Helical" evidence="2">
    <location>
        <begin position="56"/>
        <end position="79"/>
    </location>
</feature>
<organism evidence="4 5">
    <name type="scientific">Permianibacter aggregans</name>
    <dbReference type="NCBI Taxonomy" id="1510150"/>
    <lineage>
        <taxon>Bacteria</taxon>
        <taxon>Pseudomonadati</taxon>
        <taxon>Pseudomonadota</taxon>
        <taxon>Gammaproteobacteria</taxon>
        <taxon>Pseudomonadales</taxon>
        <taxon>Pseudomonadaceae</taxon>
        <taxon>Permianibacter</taxon>
    </lineage>
</organism>
<evidence type="ECO:0000313" key="4">
    <source>
        <dbReference type="EMBL" id="TDQ44650.1"/>
    </source>
</evidence>
<evidence type="ECO:0000256" key="2">
    <source>
        <dbReference type="SAM" id="Phobius"/>
    </source>
</evidence>
<dbReference type="RefSeq" id="WP_133593135.1">
    <property type="nucleotide sequence ID" value="NZ_CP037953.1"/>
</dbReference>
<evidence type="ECO:0000259" key="3">
    <source>
        <dbReference type="Pfam" id="PF00884"/>
    </source>
</evidence>
<dbReference type="AlphaFoldDB" id="A0A4R6UD72"/>
<dbReference type="Pfam" id="PF00884">
    <property type="entry name" value="Sulfatase"/>
    <property type="match status" value="1"/>
</dbReference>
<name>A0A4R6UD72_9GAMM</name>
<proteinExistence type="inferred from homology"/>
<dbReference type="InterPro" id="IPR050738">
    <property type="entry name" value="Sulfatase"/>
</dbReference>
<keyword evidence="2" id="KW-1133">Transmembrane helix</keyword>
<feature type="domain" description="Sulfatase N-terminal" evidence="3">
    <location>
        <begin position="196"/>
        <end position="534"/>
    </location>
</feature>
<sequence>MKFSAKRSLKLVAWAFSILGFIAQYLAPGIAGKASQIELALIGGLIQESPYLIGQIFLFFFASFALVWLAHWFCFYVAFNALKLKKVTFRAAILLEFLLILLVWVASSFVNVLWYPTSKFDLSVPQYFIDSNLFAWSLLFFGLWLVAVCLVFASKRKYIWLSVVLALVFCGGINRYNRNTLVTESFTSIPAADERPNIIVVGIDSFSIEHLTEYPGHFPFLTDFFDNSVLFEDTLTTVPRTFPAWNSILSGRHPISTGARYNLTPPELIDKRFYLGKLLGQEGYRTIFAMDERLFSNIDESYGFEEVYGPRMGAIDFITSKISDLPLNNVLLEAFPTLRWAFPNGYGNRATDGSYLPHQFNRILADGLARKKDHRPLFLTTHFCLPHYPYFWGEHGTPFENRTHSYFQKWHSAGIRRASEQFNQLLTELESLGYLENAIVVLLSDHGENIDQKRITEITRSGYKGDSPERAVEFGARSLGYFNGHGVNLMDPVQTQVVLAFQGFGKAKNKIQPKKVKFPSSLVDLAPTLVEVLNMEKNHALRFDGVSLNGYLGAVNDSALLEGESERVRFMETGLYYQNMADVTNIDTGKLVQYAAMHYEISDGYPKMQVKRKYFEQQVSRKLRSAVLKPWQLLLLPPTLDKPAAYILFNRDTKEWTDDLISEFAAQAPVKALEQALRAEYSKEVNYDWPIFESSLIGANTH</sequence>
<reference evidence="4 5" key="1">
    <citation type="submission" date="2019-03" db="EMBL/GenBank/DDBJ databases">
        <title>Genomic Encyclopedia of Type Strains, Phase IV (KMG-IV): sequencing the most valuable type-strain genomes for metagenomic binning, comparative biology and taxonomic classification.</title>
        <authorList>
            <person name="Goeker M."/>
        </authorList>
    </citation>
    <scope>NUCLEOTIDE SEQUENCE [LARGE SCALE GENOMIC DNA]</scope>
    <source>
        <strain evidence="4 5">DSM 103792</strain>
    </source>
</reference>
<feature type="transmembrane region" description="Helical" evidence="2">
    <location>
        <begin position="91"/>
        <end position="114"/>
    </location>
</feature>
<dbReference type="SUPFAM" id="SSF53649">
    <property type="entry name" value="Alkaline phosphatase-like"/>
    <property type="match status" value="1"/>
</dbReference>
<keyword evidence="5" id="KW-1185">Reference proteome</keyword>
<keyword evidence="2" id="KW-0812">Transmembrane</keyword>
<dbReference type="OrthoDB" id="9803751at2"/>
<feature type="transmembrane region" description="Helical" evidence="2">
    <location>
        <begin position="158"/>
        <end position="176"/>
    </location>
</feature>
<evidence type="ECO:0000256" key="1">
    <source>
        <dbReference type="ARBA" id="ARBA00008779"/>
    </source>
</evidence>
<evidence type="ECO:0000313" key="5">
    <source>
        <dbReference type="Proteomes" id="UP000295375"/>
    </source>
</evidence>
<keyword evidence="2" id="KW-0472">Membrane</keyword>
<dbReference type="GO" id="GO:0004065">
    <property type="term" value="F:arylsulfatase activity"/>
    <property type="evidence" value="ECO:0007669"/>
    <property type="project" value="TreeGrafter"/>
</dbReference>
<dbReference type="Gene3D" id="3.40.720.10">
    <property type="entry name" value="Alkaline Phosphatase, subunit A"/>
    <property type="match status" value="1"/>
</dbReference>